<dbReference type="FunFam" id="3.40.50.720:FF:000040">
    <property type="entry name" value="UDP-glucose 4-epimerase"/>
    <property type="match status" value="1"/>
</dbReference>
<dbReference type="GO" id="GO:0003978">
    <property type="term" value="F:UDP-glucose 4-epimerase activity"/>
    <property type="evidence" value="ECO:0007669"/>
    <property type="project" value="UniProtKB-EC"/>
</dbReference>
<comment type="similarity">
    <text evidence="4">Belongs to the NAD(P)-dependent epimerase/dehydratase family.</text>
</comment>
<sequence length="767" mass="87642">MCLLHIKRAPIISLFLLRIQPENMEGLRSKGCTTAETTHTHPLRSVQLLPIVPFNRVFALVYLCALLALFYHHLQRLLSSITLVSFFINLILFISDLVLAFMWSTAQAARLYPIQREEFPENLDKVVKRSDYPAVDVFICTADPTKEPPMSVVNTALSVMGYDYLTEKLSVYVSDDGGSALTLFAFMEAAKFAEHWLPFCRRNNVMRRSPESYFESNYSSSSETVEIKMMYESMKARVEHVMEKGAIEDEYITSDEEHKIFNQWTHKFTIQNHPNVIQILIANNKNKDVSGHFMPNLIYISREKSTSEHHRFKAGALNVLLRVSAVMTNASVILTLDCDMQSNDPHTLKRVLCYYLDPEIYAKYSYIQFPQHFQGINKNDIYACQFKRAFEIQPMGFDGLGGVDYFGTNCFFSRRAFFGGPSNFVCPEIPGLSPSHEVDKPIQSSEVLALAHHVADCNYEKQTTWGFKMGFRYGSLVEDLFTGYQMHCEGWRSIFCNPNRPSFLGHAPISLVDLLNQQKRWVIGVFEVGFSKYSPLIYGIKHMGLLMSLLYSQYVFWPIWSIPISTYAFLPQLALINQVRIFPKVSEPWFLLYPFLFLGAYGQDYFDFVSAKGTFQMWWNDQRIWTIRGLTCFLFGSFEFLLKSFGISTLGFSLTSKVVDDEQSKRYEQGIFDFGVSSPMFVTLTMAAMINLVALILGLGQFLKGSDSLEGLVIQMFIAGFGVVNCWPIYGAMVFRIDKGKLPVKITLTAAFLTWALYIVASFIFSN</sequence>
<gene>
    <name evidence="10" type="ORF">MANES_02G007300v8</name>
</gene>
<comment type="catalytic activity">
    <reaction evidence="1">
        <text>UDP-alpha-D-glucose = UDP-alpha-D-galactose</text>
        <dbReference type="Rhea" id="RHEA:22168"/>
        <dbReference type="ChEBI" id="CHEBI:58885"/>
        <dbReference type="ChEBI" id="CHEBI:66914"/>
        <dbReference type="EC" id="5.1.3.2"/>
    </reaction>
</comment>
<name>A0A2C9WBC0_MANES</name>
<evidence type="ECO:0000256" key="6">
    <source>
        <dbReference type="ARBA" id="ARBA00023027"/>
    </source>
</evidence>
<keyword evidence="9" id="KW-0119">Carbohydrate metabolism</keyword>
<dbReference type="Gene3D" id="3.90.25.10">
    <property type="entry name" value="UDP-galactose 4-epimerase, domain 1"/>
    <property type="match status" value="1"/>
</dbReference>
<evidence type="ECO:0000256" key="4">
    <source>
        <dbReference type="ARBA" id="ARBA00007637"/>
    </source>
</evidence>
<dbReference type="InterPro" id="IPR036291">
    <property type="entry name" value="NAD(P)-bd_dom_sf"/>
</dbReference>
<dbReference type="PANTHER" id="PTHR43725:SF47">
    <property type="entry name" value="UDP-GLUCOSE 4-EPIMERASE"/>
    <property type="match status" value="1"/>
</dbReference>
<dbReference type="OMA" id="CAPVNPY"/>
<dbReference type="InterPro" id="IPR005886">
    <property type="entry name" value="UDP_G4E"/>
</dbReference>
<comment type="caution">
    <text evidence="10">The sequence shown here is derived from an EMBL/GenBank/DDBJ whole genome shotgun (WGS) entry which is preliminary data.</text>
</comment>
<keyword evidence="6" id="KW-0520">NAD</keyword>
<dbReference type="AlphaFoldDB" id="A0A2C9WBC0"/>
<evidence type="ECO:0000313" key="10">
    <source>
        <dbReference type="EMBL" id="OAY56352.2"/>
    </source>
</evidence>
<organism evidence="10 11">
    <name type="scientific">Manihot esculenta</name>
    <name type="common">Cassava</name>
    <name type="synonym">Jatropha manihot</name>
    <dbReference type="NCBI Taxonomy" id="3983"/>
    <lineage>
        <taxon>Eukaryota</taxon>
        <taxon>Viridiplantae</taxon>
        <taxon>Streptophyta</taxon>
        <taxon>Embryophyta</taxon>
        <taxon>Tracheophyta</taxon>
        <taxon>Spermatophyta</taxon>
        <taxon>Magnoliopsida</taxon>
        <taxon>eudicotyledons</taxon>
        <taxon>Gunneridae</taxon>
        <taxon>Pentapetalae</taxon>
        <taxon>rosids</taxon>
        <taxon>fabids</taxon>
        <taxon>Malpighiales</taxon>
        <taxon>Euphorbiaceae</taxon>
        <taxon>Crotonoideae</taxon>
        <taxon>Manihoteae</taxon>
        <taxon>Manihot</taxon>
    </lineage>
</organism>
<evidence type="ECO:0000256" key="3">
    <source>
        <dbReference type="ARBA" id="ARBA00004947"/>
    </source>
</evidence>
<evidence type="ECO:0000256" key="2">
    <source>
        <dbReference type="ARBA" id="ARBA00001911"/>
    </source>
</evidence>
<evidence type="ECO:0000256" key="5">
    <source>
        <dbReference type="ARBA" id="ARBA00013189"/>
    </source>
</evidence>
<dbReference type="Proteomes" id="UP000091857">
    <property type="component" value="Chromosome 2"/>
</dbReference>
<dbReference type="EMBL" id="CM004388">
    <property type="protein sequence ID" value="OAY56352.2"/>
    <property type="molecule type" value="Genomic_DNA"/>
</dbReference>
<keyword evidence="8" id="KW-0413">Isomerase</keyword>
<evidence type="ECO:0000313" key="11">
    <source>
        <dbReference type="Proteomes" id="UP000091857"/>
    </source>
</evidence>
<dbReference type="InterPro" id="IPR016040">
    <property type="entry name" value="NAD(P)-bd_dom"/>
</dbReference>
<evidence type="ECO:0000256" key="9">
    <source>
        <dbReference type="ARBA" id="ARBA00023277"/>
    </source>
</evidence>
<dbReference type="SUPFAM" id="SSF51735">
    <property type="entry name" value="NAD(P)-binding Rossmann-fold domains"/>
    <property type="match status" value="1"/>
</dbReference>
<evidence type="ECO:0000256" key="7">
    <source>
        <dbReference type="ARBA" id="ARBA00023144"/>
    </source>
</evidence>
<dbReference type="Pfam" id="PF16363">
    <property type="entry name" value="GDP_Man_Dehyd"/>
    <property type="match status" value="1"/>
</dbReference>
<dbReference type="Gene3D" id="3.40.50.720">
    <property type="entry name" value="NAD(P)-binding Rossmann-like Domain"/>
    <property type="match status" value="1"/>
</dbReference>
<evidence type="ECO:0000256" key="8">
    <source>
        <dbReference type="ARBA" id="ARBA00023235"/>
    </source>
</evidence>
<reference evidence="11" key="1">
    <citation type="journal article" date="2016" name="Nat. Biotechnol.">
        <title>Sequencing wild and cultivated cassava and related species reveals extensive interspecific hybridization and genetic diversity.</title>
        <authorList>
            <person name="Bredeson J.V."/>
            <person name="Lyons J.B."/>
            <person name="Prochnik S.E."/>
            <person name="Wu G.A."/>
            <person name="Ha C.M."/>
            <person name="Edsinger-Gonzales E."/>
            <person name="Grimwood J."/>
            <person name="Schmutz J."/>
            <person name="Rabbi I.Y."/>
            <person name="Egesi C."/>
            <person name="Nauluvula P."/>
            <person name="Lebot V."/>
            <person name="Ndunguru J."/>
            <person name="Mkamilo G."/>
            <person name="Bart R.S."/>
            <person name="Setter T.L."/>
            <person name="Gleadow R.M."/>
            <person name="Kulakow P."/>
            <person name="Ferguson M.E."/>
            <person name="Rounsley S."/>
            <person name="Rokhsar D.S."/>
        </authorList>
    </citation>
    <scope>NUCLEOTIDE SEQUENCE [LARGE SCALE GENOMIC DNA]</scope>
    <source>
        <strain evidence="11">cv. AM560-2</strain>
    </source>
</reference>
<proteinExistence type="inferred from homology"/>
<keyword evidence="7" id="KW-0299">Galactose metabolism</keyword>
<dbReference type="GO" id="GO:0006012">
    <property type="term" value="P:galactose metabolic process"/>
    <property type="evidence" value="ECO:0007669"/>
    <property type="project" value="UniProtKB-KW"/>
</dbReference>
<protein>
    <recommendedName>
        <fullName evidence="5">UDP-glucose 4-epimerase</fullName>
        <ecNumber evidence="5">5.1.3.2</ecNumber>
    </recommendedName>
</protein>
<comment type="cofactor">
    <cofactor evidence="2">
        <name>NAD(+)</name>
        <dbReference type="ChEBI" id="CHEBI:57540"/>
    </cofactor>
</comment>
<dbReference type="NCBIfam" id="TIGR01179">
    <property type="entry name" value="galE"/>
    <property type="match status" value="1"/>
</dbReference>
<evidence type="ECO:0000256" key="1">
    <source>
        <dbReference type="ARBA" id="ARBA00000083"/>
    </source>
</evidence>
<accession>A0A2C9WBC0</accession>
<keyword evidence="11" id="KW-1185">Reference proteome</keyword>
<dbReference type="PANTHER" id="PTHR43725">
    <property type="entry name" value="UDP-GLUCOSE 4-EPIMERASE"/>
    <property type="match status" value="1"/>
</dbReference>
<comment type="pathway">
    <text evidence="3">Carbohydrate metabolism; galactose metabolism.</text>
</comment>
<dbReference type="EC" id="5.1.3.2" evidence="5"/>